<keyword evidence="3 6" id="KW-0378">Hydrolase</keyword>
<reference evidence="9" key="2">
    <citation type="journal article" date="2013" name="G3 (Bethesda)">
        <title>Genomes of Ashbya fungi isolated from insects reveal four mating-type loci, numerous translocations, lack of transposons, and distinct gene duplications.</title>
        <authorList>
            <person name="Dietrich F.S."/>
            <person name="Voegeli S."/>
            <person name="Kuo S."/>
            <person name="Philippsen P."/>
        </authorList>
    </citation>
    <scope>GENOME REANNOTATION</scope>
    <source>
        <strain evidence="9">ATCC 10895 / CBS 109.51 / FGSC 9923 / NRRL Y-1056</strain>
    </source>
</reference>
<dbReference type="GO" id="GO:0004045">
    <property type="term" value="F:peptidyl-tRNA hydrolase activity"/>
    <property type="evidence" value="ECO:0000318"/>
    <property type="project" value="GO_Central"/>
</dbReference>
<accession>Q752X8</accession>
<evidence type="ECO:0000313" key="9">
    <source>
        <dbReference type="Proteomes" id="UP000000591"/>
    </source>
</evidence>
<dbReference type="PANTHER" id="PTHR17224:SF1">
    <property type="entry name" value="PEPTIDYL-TRNA HYDROLASE"/>
    <property type="match status" value="1"/>
</dbReference>
<dbReference type="Proteomes" id="UP000000591">
    <property type="component" value="Chromosome VI"/>
</dbReference>
<comment type="catalytic activity">
    <reaction evidence="6">
        <text>an N-acyl-L-alpha-aminoacyl-tRNA + H2O = an N-acyl-L-amino acid + a tRNA + H(+)</text>
        <dbReference type="Rhea" id="RHEA:54448"/>
        <dbReference type="Rhea" id="RHEA-COMP:10123"/>
        <dbReference type="Rhea" id="RHEA-COMP:13883"/>
        <dbReference type="ChEBI" id="CHEBI:15377"/>
        <dbReference type="ChEBI" id="CHEBI:15378"/>
        <dbReference type="ChEBI" id="CHEBI:59874"/>
        <dbReference type="ChEBI" id="CHEBI:78442"/>
        <dbReference type="ChEBI" id="CHEBI:138191"/>
        <dbReference type="EC" id="3.1.1.29"/>
    </reaction>
</comment>
<dbReference type="GO" id="GO:0000049">
    <property type="term" value="F:tRNA binding"/>
    <property type="evidence" value="ECO:0007669"/>
    <property type="project" value="UniProtKB-KW"/>
</dbReference>
<reference evidence="8 9" key="1">
    <citation type="journal article" date="2004" name="Science">
        <title>The Ashbya gossypii genome as a tool for mapping the ancient Saccharomyces cerevisiae genome.</title>
        <authorList>
            <person name="Dietrich F.S."/>
            <person name="Voegeli S."/>
            <person name="Brachat S."/>
            <person name="Lerch A."/>
            <person name="Gates K."/>
            <person name="Steiner S."/>
            <person name="Mohr C."/>
            <person name="Pohlmann R."/>
            <person name="Luedi P."/>
            <person name="Choi S."/>
            <person name="Wing R.A."/>
            <person name="Flavier A."/>
            <person name="Gaffney T.D."/>
            <person name="Philippsen P."/>
        </authorList>
    </citation>
    <scope>NUCLEOTIDE SEQUENCE [LARGE SCALE GENOMIC DNA]</scope>
    <source>
        <strain evidence="9">ATCC 10895 / CBS 109.51 / FGSC 9923 / NRRL Y-1056</strain>
    </source>
</reference>
<dbReference type="eggNOG" id="KOG2255">
    <property type="taxonomic scope" value="Eukaryota"/>
</dbReference>
<dbReference type="Gene3D" id="3.40.50.1470">
    <property type="entry name" value="Peptidyl-tRNA hydrolase"/>
    <property type="match status" value="1"/>
</dbReference>
<dbReference type="InterPro" id="IPR018171">
    <property type="entry name" value="Pept_tRNA_hydro_CS"/>
</dbReference>
<organism evidence="8 9">
    <name type="scientific">Eremothecium gossypii (strain ATCC 10895 / CBS 109.51 / FGSC 9923 / NRRL Y-1056)</name>
    <name type="common">Yeast</name>
    <name type="synonym">Ashbya gossypii</name>
    <dbReference type="NCBI Taxonomy" id="284811"/>
    <lineage>
        <taxon>Eukaryota</taxon>
        <taxon>Fungi</taxon>
        <taxon>Dikarya</taxon>
        <taxon>Ascomycota</taxon>
        <taxon>Saccharomycotina</taxon>
        <taxon>Saccharomycetes</taxon>
        <taxon>Saccharomycetales</taxon>
        <taxon>Saccharomycetaceae</taxon>
        <taxon>Eremothecium</taxon>
    </lineage>
</organism>
<proteinExistence type="inferred from homology"/>
<evidence type="ECO:0000256" key="7">
    <source>
        <dbReference type="RuleBase" id="RU004320"/>
    </source>
</evidence>
<dbReference type="PROSITE" id="PS01195">
    <property type="entry name" value="PEPT_TRNA_HYDROL_1"/>
    <property type="match status" value="1"/>
</dbReference>
<sequence>MLASKARSAPQRRTLHLCLTGLGNPEPQYRNTRHNAGLILLDLLKAHYAPGKPWMPCTVPRVAASYCHASRHDLLLLRSDGAFMNRSGQNVVPLWQRIGGATRVVVHDELSLPLGKVQLRAPGRSPRGHNGLKSIIAAGAQGTYYSLAVGIDRPETRKPAAIADYVLSRFSRAELSQLEQDALPAALGHLNGLLGVVVT</sequence>
<evidence type="ECO:0000256" key="5">
    <source>
        <dbReference type="ARBA" id="ARBA00038063"/>
    </source>
</evidence>
<evidence type="ECO:0000313" key="8">
    <source>
        <dbReference type="EMBL" id="AAS53816.1"/>
    </source>
</evidence>
<dbReference type="PANTHER" id="PTHR17224">
    <property type="entry name" value="PEPTIDYL-TRNA HYDROLASE"/>
    <property type="match status" value="1"/>
</dbReference>
<dbReference type="SUPFAM" id="SSF53178">
    <property type="entry name" value="Peptidyl-tRNA hydrolase-like"/>
    <property type="match status" value="1"/>
</dbReference>
<dbReference type="KEGG" id="ago:AGOS_AFR445C"/>
<dbReference type="InParanoid" id="Q752X8"/>
<dbReference type="GeneID" id="4622269"/>
<evidence type="ECO:0000256" key="3">
    <source>
        <dbReference type="ARBA" id="ARBA00022801"/>
    </source>
</evidence>
<comment type="similarity">
    <text evidence="5 7">Belongs to the PTH family.</text>
</comment>
<dbReference type="OMA" id="HDELQVP"/>
<protein>
    <recommendedName>
        <fullName evidence="1 6">Peptidyl-tRNA hydrolase</fullName>
        <ecNumber evidence="1 6">3.1.1.29</ecNumber>
    </recommendedName>
</protein>
<dbReference type="InterPro" id="IPR001328">
    <property type="entry name" value="Pept_tRNA_hydro"/>
</dbReference>
<gene>
    <name evidence="8" type="ORF">AGOS_AFR445C</name>
</gene>
<dbReference type="HOGENOM" id="CLU_062456_2_1_1"/>
<dbReference type="EMBL" id="AE016819">
    <property type="protein sequence ID" value="AAS53816.1"/>
    <property type="molecule type" value="Genomic_DNA"/>
</dbReference>
<dbReference type="EC" id="3.1.1.29" evidence="1 6"/>
<keyword evidence="2" id="KW-0820">tRNA-binding</keyword>
<dbReference type="CDD" id="cd00462">
    <property type="entry name" value="PTH"/>
    <property type="match status" value="1"/>
</dbReference>
<evidence type="ECO:0000256" key="4">
    <source>
        <dbReference type="ARBA" id="ARBA00022884"/>
    </source>
</evidence>
<name>Q752X8_EREGS</name>
<dbReference type="PROSITE" id="PS01196">
    <property type="entry name" value="PEPT_TRNA_HYDROL_2"/>
    <property type="match status" value="1"/>
</dbReference>
<dbReference type="RefSeq" id="NP_985992.1">
    <property type="nucleotide sequence ID" value="NM_211347.1"/>
</dbReference>
<dbReference type="NCBIfam" id="TIGR00447">
    <property type="entry name" value="pth"/>
    <property type="match status" value="1"/>
</dbReference>
<dbReference type="InterPro" id="IPR036416">
    <property type="entry name" value="Pept_tRNA_hydro_sf"/>
</dbReference>
<dbReference type="OrthoDB" id="1711136at2759"/>
<dbReference type="AlphaFoldDB" id="Q752X8"/>
<evidence type="ECO:0000256" key="1">
    <source>
        <dbReference type="ARBA" id="ARBA00013260"/>
    </source>
</evidence>
<dbReference type="Pfam" id="PF01195">
    <property type="entry name" value="Pept_tRNA_hydro"/>
    <property type="match status" value="1"/>
</dbReference>
<evidence type="ECO:0000256" key="2">
    <source>
        <dbReference type="ARBA" id="ARBA00022555"/>
    </source>
</evidence>
<dbReference type="FunFam" id="3.40.50.1470:FF:000006">
    <property type="entry name" value="Peptidyl-tRNA hydrolase"/>
    <property type="match status" value="1"/>
</dbReference>
<keyword evidence="4" id="KW-0694">RNA-binding</keyword>
<dbReference type="FunCoup" id="Q752X8">
    <property type="interactions" value="119"/>
</dbReference>
<keyword evidence="9" id="KW-1185">Reference proteome</keyword>
<evidence type="ECO:0000256" key="6">
    <source>
        <dbReference type="RuleBase" id="RU000673"/>
    </source>
</evidence>
<dbReference type="STRING" id="284811.Q752X8"/>